<sequence length="332" mass="34526">MRWGLIGASNIAANHMIGAIRGAGGDIRSVLSADADRAKAYAAEHGIAKGYADLDAMLAADDLDAVYISTTNEKHFPQAMSAIAAGKHVLCEKPLAMSVADAVTMVRAAEAAGLVFGTNHHLRNAGTHLAIRDAVAAGRIGDVLSVRVFHAVYLPPVLQGWRLDNPAAGGGVIPDIVVHDADTVRFHLGEDPVDVVAIDGVSGLGKGVEDSCMSVWTMPSGAMVMAHESFTHAHARTGFEIYGTKGAIVARNVMTQAPVGEILLRSDAGEEALPYSDHNLYLRSLNLFHAAIQGQGRPAADGIDGIKSLAVAAAVAKAAKTGQRTTVDYGGV</sequence>
<dbReference type="Pfam" id="PF01408">
    <property type="entry name" value="GFO_IDH_MocA"/>
    <property type="match status" value="1"/>
</dbReference>
<dbReference type="RefSeq" id="WP_338273485.1">
    <property type="nucleotide sequence ID" value="NZ_AP027266.1"/>
</dbReference>
<dbReference type="InterPro" id="IPR036291">
    <property type="entry name" value="NAD(P)-bd_dom_sf"/>
</dbReference>
<dbReference type="AlphaFoldDB" id="A0AA48GZW5"/>
<organism evidence="4 5">
    <name type="scientific">Roseicyclus marinus</name>
    <dbReference type="NCBI Taxonomy" id="2161673"/>
    <lineage>
        <taxon>Bacteria</taxon>
        <taxon>Pseudomonadati</taxon>
        <taxon>Pseudomonadota</taxon>
        <taxon>Alphaproteobacteria</taxon>
        <taxon>Rhodobacterales</taxon>
        <taxon>Roseobacteraceae</taxon>
        <taxon>Roseicyclus</taxon>
    </lineage>
</organism>
<dbReference type="SUPFAM" id="SSF51735">
    <property type="entry name" value="NAD(P)-binding Rossmann-fold domains"/>
    <property type="match status" value="1"/>
</dbReference>
<reference evidence="4 5" key="1">
    <citation type="submission" date="2023-01" db="EMBL/GenBank/DDBJ databases">
        <title>Complete genome sequence of Roseicyclus marinus strain Dej080120_10.</title>
        <authorList>
            <person name="Ueki S."/>
            <person name="Maruyama F."/>
        </authorList>
    </citation>
    <scope>NUCLEOTIDE SEQUENCE [LARGE SCALE GENOMIC DNA]</scope>
    <source>
        <strain evidence="4 5">Dej080120_10</strain>
    </source>
</reference>
<dbReference type="Gene3D" id="3.30.360.10">
    <property type="entry name" value="Dihydrodipicolinate Reductase, domain 2"/>
    <property type="match status" value="1"/>
</dbReference>
<name>A0AA48GZW5_9RHOB</name>
<accession>A0AA48GZW5</accession>
<gene>
    <name evidence="4" type="primary">afr</name>
    <name evidence="4" type="ORF">MACH21_01810</name>
</gene>
<dbReference type="GO" id="GO:0016491">
    <property type="term" value="F:oxidoreductase activity"/>
    <property type="evidence" value="ECO:0007669"/>
    <property type="project" value="UniProtKB-KW"/>
</dbReference>
<evidence type="ECO:0000259" key="2">
    <source>
        <dbReference type="Pfam" id="PF01408"/>
    </source>
</evidence>
<protein>
    <submittedName>
        <fullName evidence="4">1,5-anhydro-D-fructose reductase</fullName>
    </submittedName>
</protein>
<dbReference type="Pfam" id="PF22725">
    <property type="entry name" value="GFO_IDH_MocA_C3"/>
    <property type="match status" value="1"/>
</dbReference>
<keyword evidence="1" id="KW-0560">Oxidoreductase</keyword>
<evidence type="ECO:0000313" key="4">
    <source>
        <dbReference type="EMBL" id="BDW84004.1"/>
    </source>
</evidence>
<feature type="domain" description="Gfo/Idh/MocA-like oxidoreductase N-terminal" evidence="2">
    <location>
        <begin position="1"/>
        <end position="120"/>
    </location>
</feature>
<dbReference type="GO" id="GO:0000166">
    <property type="term" value="F:nucleotide binding"/>
    <property type="evidence" value="ECO:0007669"/>
    <property type="project" value="InterPro"/>
</dbReference>
<dbReference type="SUPFAM" id="SSF55347">
    <property type="entry name" value="Glyceraldehyde-3-phosphate dehydrogenase-like, C-terminal domain"/>
    <property type="match status" value="1"/>
</dbReference>
<dbReference type="KEGG" id="rmai:MACH21_01810"/>
<dbReference type="Proteomes" id="UP001337723">
    <property type="component" value="Chromosome"/>
</dbReference>
<feature type="domain" description="GFO/IDH/MocA-like oxidoreductase" evidence="3">
    <location>
        <begin position="129"/>
        <end position="248"/>
    </location>
</feature>
<dbReference type="PANTHER" id="PTHR43818:SF11">
    <property type="entry name" value="BCDNA.GH03377"/>
    <property type="match status" value="1"/>
</dbReference>
<evidence type="ECO:0000256" key="1">
    <source>
        <dbReference type="ARBA" id="ARBA00023002"/>
    </source>
</evidence>
<evidence type="ECO:0000259" key="3">
    <source>
        <dbReference type="Pfam" id="PF22725"/>
    </source>
</evidence>
<dbReference type="InterPro" id="IPR050463">
    <property type="entry name" value="Gfo/Idh/MocA_oxidrdct_glycsds"/>
</dbReference>
<dbReference type="InterPro" id="IPR055170">
    <property type="entry name" value="GFO_IDH_MocA-like_dom"/>
</dbReference>
<dbReference type="InterPro" id="IPR000683">
    <property type="entry name" value="Gfo/Idh/MocA-like_OxRdtase_N"/>
</dbReference>
<dbReference type="PANTHER" id="PTHR43818">
    <property type="entry name" value="BCDNA.GH03377"/>
    <property type="match status" value="1"/>
</dbReference>
<keyword evidence="5" id="KW-1185">Reference proteome</keyword>
<dbReference type="EMBL" id="AP027266">
    <property type="protein sequence ID" value="BDW84004.1"/>
    <property type="molecule type" value="Genomic_DNA"/>
</dbReference>
<evidence type="ECO:0000313" key="5">
    <source>
        <dbReference type="Proteomes" id="UP001337723"/>
    </source>
</evidence>
<dbReference type="Gene3D" id="3.40.50.720">
    <property type="entry name" value="NAD(P)-binding Rossmann-like Domain"/>
    <property type="match status" value="1"/>
</dbReference>
<proteinExistence type="predicted"/>